<keyword evidence="3" id="KW-1185">Reference proteome</keyword>
<protein>
    <recommendedName>
        <fullName evidence="1">STAS domain-containing protein</fullName>
    </recommendedName>
</protein>
<reference evidence="2 3" key="1">
    <citation type="submission" date="2022-02" db="EMBL/GenBank/DDBJ databases">
        <title>Paenibacillus sp. MBLB1776 Whole Genome Shotgun Sequencing.</title>
        <authorList>
            <person name="Hwang C.Y."/>
            <person name="Cho E.-S."/>
            <person name="Seo M.-J."/>
        </authorList>
    </citation>
    <scope>NUCLEOTIDE SEQUENCE [LARGE SCALE GENOMIC DNA]</scope>
    <source>
        <strain evidence="2 3">MBLB1776</strain>
    </source>
</reference>
<dbReference type="RefSeq" id="WP_315603423.1">
    <property type="nucleotide sequence ID" value="NZ_CP130318.1"/>
</dbReference>
<dbReference type="PROSITE" id="PS50801">
    <property type="entry name" value="STAS"/>
    <property type="match status" value="1"/>
</dbReference>
<feature type="domain" description="STAS" evidence="1">
    <location>
        <begin position="1"/>
        <end position="108"/>
    </location>
</feature>
<name>A0AA96LCD5_9BACL</name>
<dbReference type="AlphaFoldDB" id="A0AA96LCD5"/>
<dbReference type="KEGG" id="paun:MJA45_18710"/>
<organism evidence="2 3">
    <name type="scientific">Paenibacillus aurantius</name>
    <dbReference type="NCBI Taxonomy" id="2918900"/>
    <lineage>
        <taxon>Bacteria</taxon>
        <taxon>Bacillati</taxon>
        <taxon>Bacillota</taxon>
        <taxon>Bacilli</taxon>
        <taxon>Bacillales</taxon>
        <taxon>Paenibacillaceae</taxon>
        <taxon>Paenibacillus</taxon>
    </lineage>
</organism>
<sequence>MNIVQFPDKYTLPFFPDVCEFIASKESTIISVGSMVLDLSATTFVDPFGMVTLIGLCRHMYNSHGVTSTIVLPNGDAGSYMERAGFTQNSLIDNFIVIERRNSLLKYFRKSNKNMGVLWFFEGESDIQTINGEIEGWMEANGFSEEEINSITTFISEMVQNVCQHSNTPQKGVLCFQAYKTINGESFLSWAIGDAGIGIRQSLIDSGVQDIVGYDDERVIREVITKGISRFQDDKTRGNGLSRLYKAAQKRRAMLFIQSHAGLFGLHIDVGQLKKIERKVPLVTGTNIGFHLSRA</sequence>
<evidence type="ECO:0000313" key="3">
    <source>
        <dbReference type="Proteomes" id="UP001305702"/>
    </source>
</evidence>
<dbReference type="Proteomes" id="UP001305702">
    <property type="component" value="Chromosome"/>
</dbReference>
<dbReference type="SUPFAM" id="SSF52091">
    <property type="entry name" value="SpoIIaa-like"/>
    <property type="match status" value="1"/>
</dbReference>
<accession>A0AA96LCD5</accession>
<evidence type="ECO:0000259" key="1">
    <source>
        <dbReference type="PROSITE" id="PS50801"/>
    </source>
</evidence>
<evidence type="ECO:0000313" key="2">
    <source>
        <dbReference type="EMBL" id="WNQ09650.1"/>
    </source>
</evidence>
<dbReference type="InterPro" id="IPR036513">
    <property type="entry name" value="STAS_dom_sf"/>
</dbReference>
<proteinExistence type="predicted"/>
<gene>
    <name evidence="2" type="ORF">MJA45_18710</name>
</gene>
<dbReference type="InterPro" id="IPR002645">
    <property type="entry name" value="STAS_dom"/>
</dbReference>
<dbReference type="EMBL" id="CP130318">
    <property type="protein sequence ID" value="WNQ09650.1"/>
    <property type="molecule type" value="Genomic_DNA"/>
</dbReference>